<dbReference type="Proteomes" id="UP000199382">
    <property type="component" value="Unassembled WGS sequence"/>
</dbReference>
<evidence type="ECO:0000259" key="1">
    <source>
        <dbReference type="Pfam" id="PF06568"/>
    </source>
</evidence>
<protein>
    <recommendedName>
        <fullName evidence="1">YjiS-like domain-containing protein</fullName>
    </recommendedName>
</protein>
<gene>
    <name evidence="2" type="ORF">SAMN04488026_102728</name>
</gene>
<dbReference type="RefSeq" id="WP_093157052.1">
    <property type="nucleotide sequence ID" value="NZ_FNEK01000027.1"/>
</dbReference>
<dbReference type="EMBL" id="FNEK01000027">
    <property type="protein sequence ID" value="SDJ93778.1"/>
    <property type="molecule type" value="Genomic_DNA"/>
</dbReference>
<reference evidence="2 3" key="1">
    <citation type="submission" date="2016-10" db="EMBL/GenBank/DDBJ databases">
        <authorList>
            <person name="de Groot N.N."/>
        </authorList>
    </citation>
    <scope>NUCLEOTIDE SEQUENCE [LARGE SCALE GENOMIC DNA]</scope>
    <source>
        <strain evidence="2 3">DSM 25294</strain>
    </source>
</reference>
<keyword evidence="3" id="KW-1185">Reference proteome</keyword>
<sequence>MAYVSETPRVAGGFTPAWFSAMVEAYRIVRIRREAYRRTFNELSAMNDKELADIGLSSLMVRDIARQAAAMAA</sequence>
<proteinExistence type="predicted"/>
<dbReference type="AlphaFoldDB" id="A0A1G8XTD1"/>
<dbReference type="Pfam" id="PF06568">
    <property type="entry name" value="YjiS-like"/>
    <property type="match status" value="1"/>
</dbReference>
<dbReference type="InterPro" id="IPR009506">
    <property type="entry name" value="YjiS-like"/>
</dbReference>
<evidence type="ECO:0000313" key="2">
    <source>
        <dbReference type="EMBL" id="SDJ93778.1"/>
    </source>
</evidence>
<organism evidence="2 3">
    <name type="scientific">Aliiruegeria lutimaris</name>
    <dbReference type="NCBI Taxonomy" id="571298"/>
    <lineage>
        <taxon>Bacteria</taxon>
        <taxon>Pseudomonadati</taxon>
        <taxon>Pseudomonadota</taxon>
        <taxon>Alphaproteobacteria</taxon>
        <taxon>Rhodobacterales</taxon>
        <taxon>Roseobacteraceae</taxon>
        <taxon>Aliiruegeria</taxon>
    </lineage>
</organism>
<feature type="domain" description="YjiS-like" evidence="1">
    <location>
        <begin position="32"/>
        <end position="57"/>
    </location>
</feature>
<accession>A0A1G8XTD1</accession>
<evidence type="ECO:0000313" key="3">
    <source>
        <dbReference type="Proteomes" id="UP000199382"/>
    </source>
</evidence>
<name>A0A1G8XTD1_9RHOB</name>